<feature type="compositionally biased region" description="Acidic residues" evidence="3">
    <location>
        <begin position="201"/>
        <end position="217"/>
    </location>
</feature>
<keyword evidence="2" id="KW-0143">Chaperone</keyword>
<sequence length="247" mass="27427">MDTSNGNLQTFNNISGIVITHKIDAPILAVCCQTVFGKSTIICSSFFLIFWLLSCSRHPSVKWAQRSDVLYLTVELPDAKDVKLKLEPEGKFYFSATAGSEKIPYEVDIDLFDKIDVDNSKASVGSRNICYLVKKAENKWWDRLLKQGGKSPVFLKVDWDKWVDEDEEQESQPADDSDFGDLDLSKLNMGGGEGLDFDAAGNDDDDESDTEEEEDAAEASTSNELDTKDVVSTDPKDTPDSKATTVR</sequence>
<feature type="domain" description="CS" evidence="4">
    <location>
        <begin position="56"/>
        <end position="145"/>
    </location>
</feature>
<dbReference type="SUPFAM" id="SSF49764">
    <property type="entry name" value="HSP20-like chaperones"/>
    <property type="match status" value="1"/>
</dbReference>
<reference evidence="5" key="1">
    <citation type="submission" date="2023-10" db="EMBL/GenBank/DDBJ databases">
        <authorList>
            <person name="Domelevo Entfellner J.-B."/>
        </authorList>
    </citation>
    <scope>NUCLEOTIDE SEQUENCE</scope>
</reference>
<comment type="function">
    <text evidence="2">Acts as a co-chaperone for HSP90.</text>
</comment>
<keyword evidence="6" id="KW-1185">Reference proteome</keyword>
<feature type="region of interest" description="Disordered" evidence="3">
    <location>
        <begin position="165"/>
        <end position="247"/>
    </location>
</feature>
<dbReference type="GO" id="GO:0051879">
    <property type="term" value="F:Hsp90 protein binding"/>
    <property type="evidence" value="ECO:0007669"/>
    <property type="project" value="UniProtKB-UniRule"/>
</dbReference>
<gene>
    <name evidence="5" type="ORF">AYBTSS11_LOCUS15750</name>
</gene>
<dbReference type="GO" id="GO:0009408">
    <property type="term" value="P:response to heat"/>
    <property type="evidence" value="ECO:0007669"/>
    <property type="project" value="UniProtKB-ARBA"/>
</dbReference>
<dbReference type="GO" id="GO:0051087">
    <property type="term" value="F:protein-folding chaperone binding"/>
    <property type="evidence" value="ECO:0007669"/>
    <property type="project" value="UniProtKB-ARBA"/>
</dbReference>
<dbReference type="PROSITE" id="PS51203">
    <property type="entry name" value="CS"/>
    <property type="match status" value="1"/>
</dbReference>
<dbReference type="GO" id="GO:0006457">
    <property type="term" value="P:protein folding"/>
    <property type="evidence" value="ECO:0007669"/>
    <property type="project" value="TreeGrafter"/>
</dbReference>
<evidence type="ECO:0000256" key="2">
    <source>
        <dbReference type="RuleBase" id="RU369032"/>
    </source>
</evidence>
<dbReference type="GO" id="GO:0005829">
    <property type="term" value="C:cytosol"/>
    <property type="evidence" value="ECO:0007669"/>
    <property type="project" value="TreeGrafter"/>
</dbReference>
<feature type="compositionally biased region" description="Basic and acidic residues" evidence="3">
    <location>
        <begin position="225"/>
        <end position="240"/>
    </location>
</feature>
<dbReference type="GO" id="GO:0101031">
    <property type="term" value="C:protein folding chaperone complex"/>
    <property type="evidence" value="ECO:0007669"/>
    <property type="project" value="UniProtKB-ARBA"/>
</dbReference>
<dbReference type="EMBL" id="OY731401">
    <property type="protein sequence ID" value="CAJ1953249.1"/>
    <property type="molecule type" value="Genomic_DNA"/>
</dbReference>
<evidence type="ECO:0000259" key="4">
    <source>
        <dbReference type="PROSITE" id="PS51203"/>
    </source>
</evidence>
<dbReference type="Gene3D" id="2.60.40.790">
    <property type="match status" value="1"/>
</dbReference>
<dbReference type="Proteomes" id="UP001189624">
    <property type="component" value="Chromosome 4"/>
</dbReference>
<feature type="compositionally biased region" description="Acidic residues" evidence="3">
    <location>
        <begin position="165"/>
        <end position="181"/>
    </location>
</feature>
<proteinExistence type="inferred from homology"/>
<evidence type="ECO:0000313" key="5">
    <source>
        <dbReference type="EMBL" id="CAJ1953249.1"/>
    </source>
</evidence>
<dbReference type="InterPro" id="IPR008978">
    <property type="entry name" value="HSP20-like_chaperone"/>
</dbReference>
<dbReference type="Pfam" id="PF04969">
    <property type="entry name" value="CS"/>
    <property type="match status" value="1"/>
</dbReference>
<dbReference type="FunFam" id="2.60.40.790:FF:000013">
    <property type="entry name" value="Very-long-chain (3R)-3-hydroxyacyl-CoA dehydratase"/>
    <property type="match status" value="1"/>
</dbReference>
<dbReference type="GO" id="GO:0051131">
    <property type="term" value="P:chaperone-mediated protein complex assembly"/>
    <property type="evidence" value="ECO:0007669"/>
    <property type="project" value="TreeGrafter"/>
</dbReference>
<keyword evidence="2" id="KW-0963">Cytoplasm</keyword>
<dbReference type="InterPro" id="IPR045250">
    <property type="entry name" value="p23-like"/>
</dbReference>
<organism evidence="5 6">
    <name type="scientific">Sphenostylis stenocarpa</name>
    <dbReference type="NCBI Taxonomy" id="92480"/>
    <lineage>
        <taxon>Eukaryota</taxon>
        <taxon>Viridiplantae</taxon>
        <taxon>Streptophyta</taxon>
        <taxon>Embryophyta</taxon>
        <taxon>Tracheophyta</taxon>
        <taxon>Spermatophyta</taxon>
        <taxon>Magnoliopsida</taxon>
        <taxon>eudicotyledons</taxon>
        <taxon>Gunneridae</taxon>
        <taxon>Pentapetalae</taxon>
        <taxon>rosids</taxon>
        <taxon>fabids</taxon>
        <taxon>Fabales</taxon>
        <taxon>Fabaceae</taxon>
        <taxon>Papilionoideae</taxon>
        <taxon>50 kb inversion clade</taxon>
        <taxon>NPAAA clade</taxon>
        <taxon>indigoferoid/millettioid clade</taxon>
        <taxon>Phaseoleae</taxon>
        <taxon>Sphenostylis</taxon>
    </lineage>
</organism>
<dbReference type="PANTHER" id="PTHR22932">
    <property type="entry name" value="TELOMERASE-BINDING PROTEIN P23 HSP90 CO-CHAPERONE"/>
    <property type="match status" value="1"/>
</dbReference>
<dbReference type="InterPro" id="IPR007052">
    <property type="entry name" value="CS_dom"/>
</dbReference>
<dbReference type="GO" id="GO:0005634">
    <property type="term" value="C:nucleus"/>
    <property type="evidence" value="ECO:0007669"/>
    <property type="project" value="UniProtKB-SubCell"/>
</dbReference>
<dbReference type="AlphaFoldDB" id="A0AA86SKP4"/>
<protein>
    <recommendedName>
        <fullName evidence="2">Co-chaperone protein p23</fullName>
    </recommendedName>
</protein>
<dbReference type="PANTHER" id="PTHR22932:SF11">
    <property type="entry name" value="CO-CHAPERONE PROTEIN P23"/>
    <property type="match status" value="1"/>
</dbReference>
<evidence type="ECO:0000313" key="6">
    <source>
        <dbReference type="Proteomes" id="UP001189624"/>
    </source>
</evidence>
<dbReference type="Gramene" id="rna-AYBTSS11_LOCUS15750">
    <property type="protein sequence ID" value="CAJ1953249.1"/>
    <property type="gene ID" value="gene-AYBTSS11_LOCUS15750"/>
</dbReference>
<comment type="subunit">
    <text evidence="2">Interacts with HSP90 in an ATP-dependent manner.</text>
</comment>
<accession>A0AA86SKP4</accession>
<evidence type="ECO:0000256" key="1">
    <source>
        <dbReference type="ARBA" id="ARBA00025733"/>
    </source>
</evidence>
<dbReference type="CDD" id="cd06465">
    <property type="entry name" value="p23_hB-ind1_like"/>
    <property type="match status" value="1"/>
</dbReference>
<evidence type="ECO:0000256" key="3">
    <source>
        <dbReference type="SAM" id="MobiDB-lite"/>
    </source>
</evidence>
<keyword evidence="2" id="KW-0539">Nucleus</keyword>
<comment type="similarity">
    <text evidence="1 2">Belongs to the p23/wos2 family.</text>
</comment>
<comment type="subcellular location">
    <subcellularLocation>
        <location evidence="2">Cytoplasm</location>
    </subcellularLocation>
    <subcellularLocation>
        <location evidence="2">Nucleus</location>
    </subcellularLocation>
</comment>
<name>A0AA86SKP4_9FABA</name>